<reference evidence="5 6" key="1">
    <citation type="submission" date="2014-07" db="EMBL/GenBank/DDBJ databases">
        <title>Draft genome sequence of Thalassospira tepidiphila 1-1B.</title>
        <authorList>
            <person name="Lai Q."/>
            <person name="Shao Z."/>
        </authorList>
    </citation>
    <scope>NUCLEOTIDE SEQUENCE [LARGE SCALE GENOMIC DNA]</scope>
    <source>
        <strain evidence="5 6">MCCC 1A03514</strain>
    </source>
</reference>
<dbReference type="GO" id="GO:0006355">
    <property type="term" value="P:regulation of DNA-templated transcription"/>
    <property type="evidence" value="ECO:0007669"/>
    <property type="project" value="InterPro"/>
</dbReference>
<dbReference type="PROSITE" id="PS51755">
    <property type="entry name" value="OMPR_PHOB"/>
    <property type="match status" value="1"/>
</dbReference>
<dbReference type="Pfam" id="PF00486">
    <property type="entry name" value="Trans_reg_C"/>
    <property type="match status" value="1"/>
</dbReference>
<evidence type="ECO:0000313" key="5">
    <source>
        <dbReference type="EMBL" id="OAZ08069.1"/>
    </source>
</evidence>
<feature type="DNA-binding region" description="OmpR/PhoB-type" evidence="2">
    <location>
        <begin position="51"/>
        <end position="157"/>
    </location>
</feature>
<dbReference type="SMART" id="SM00862">
    <property type="entry name" value="Trans_reg_C"/>
    <property type="match status" value="1"/>
</dbReference>
<proteinExistence type="predicted"/>
<dbReference type="InterPro" id="IPR016032">
    <property type="entry name" value="Sig_transdc_resp-reg_C-effctor"/>
</dbReference>
<dbReference type="EMBL" id="JPVZ01000011">
    <property type="protein sequence ID" value="OAZ08069.1"/>
    <property type="molecule type" value="Genomic_DNA"/>
</dbReference>
<comment type="caution">
    <text evidence="5">The sequence shown here is derived from an EMBL/GenBank/DDBJ whole genome shotgun (WGS) entry which is preliminary data.</text>
</comment>
<accession>A0A853KV01</accession>
<gene>
    <name evidence="5" type="ORF">TH4_18625</name>
</gene>
<dbReference type="GO" id="GO:0003677">
    <property type="term" value="F:DNA binding"/>
    <property type="evidence" value="ECO:0007669"/>
    <property type="project" value="UniProtKB-UniRule"/>
</dbReference>
<evidence type="ECO:0000256" key="3">
    <source>
        <dbReference type="SAM" id="MobiDB-lite"/>
    </source>
</evidence>
<dbReference type="Proteomes" id="UP000094009">
    <property type="component" value="Unassembled WGS sequence"/>
</dbReference>
<evidence type="ECO:0000259" key="4">
    <source>
        <dbReference type="PROSITE" id="PS51755"/>
    </source>
</evidence>
<protein>
    <recommendedName>
        <fullName evidence="4">OmpR/PhoB-type domain-containing protein</fullName>
    </recommendedName>
</protein>
<dbReference type="RefSeq" id="WP_064782228.1">
    <property type="nucleotide sequence ID" value="NZ_JPVZ01000011.1"/>
</dbReference>
<dbReference type="InterPro" id="IPR001867">
    <property type="entry name" value="OmpR/PhoB-type_DNA-bd"/>
</dbReference>
<dbReference type="AlphaFoldDB" id="A0A853KV01"/>
<feature type="domain" description="OmpR/PhoB-type" evidence="4">
    <location>
        <begin position="51"/>
        <end position="157"/>
    </location>
</feature>
<keyword evidence="1 2" id="KW-0238">DNA-binding</keyword>
<dbReference type="InterPro" id="IPR036388">
    <property type="entry name" value="WH-like_DNA-bd_sf"/>
</dbReference>
<evidence type="ECO:0000256" key="1">
    <source>
        <dbReference type="ARBA" id="ARBA00023125"/>
    </source>
</evidence>
<sequence>MNQISTGQRDWSVRPDTPRNASLRKAPSLLNPRRGTPSGAVLPMEAELKKAAQRKFPTTRIIFPKGCDSAVLAARDGAVALRQTELRLFVVLANHPNAGIRSDIEIAEVLWPDPDDMPDHWASVLQVTVSALRKKLRQVGSEIDICTIWRRGYYLQRSGMELPQ</sequence>
<dbReference type="CDD" id="cd00383">
    <property type="entry name" value="trans_reg_C"/>
    <property type="match status" value="1"/>
</dbReference>
<evidence type="ECO:0000256" key="2">
    <source>
        <dbReference type="PROSITE-ProRule" id="PRU01091"/>
    </source>
</evidence>
<feature type="region of interest" description="Disordered" evidence="3">
    <location>
        <begin position="1"/>
        <end position="39"/>
    </location>
</feature>
<dbReference type="Gene3D" id="1.10.10.10">
    <property type="entry name" value="Winged helix-like DNA-binding domain superfamily/Winged helix DNA-binding domain"/>
    <property type="match status" value="1"/>
</dbReference>
<organism evidence="5 6">
    <name type="scientific">Thalassospira tepidiphila MCCC 1A03514</name>
    <dbReference type="NCBI Taxonomy" id="1177930"/>
    <lineage>
        <taxon>Bacteria</taxon>
        <taxon>Pseudomonadati</taxon>
        <taxon>Pseudomonadota</taxon>
        <taxon>Alphaproteobacteria</taxon>
        <taxon>Rhodospirillales</taxon>
        <taxon>Thalassospiraceae</taxon>
        <taxon>Thalassospira</taxon>
    </lineage>
</organism>
<evidence type="ECO:0000313" key="6">
    <source>
        <dbReference type="Proteomes" id="UP000094009"/>
    </source>
</evidence>
<dbReference type="SUPFAM" id="SSF46894">
    <property type="entry name" value="C-terminal effector domain of the bipartite response regulators"/>
    <property type="match status" value="1"/>
</dbReference>
<name>A0A853KV01_9PROT</name>
<dbReference type="GO" id="GO:0000160">
    <property type="term" value="P:phosphorelay signal transduction system"/>
    <property type="evidence" value="ECO:0007669"/>
    <property type="project" value="InterPro"/>
</dbReference>